<dbReference type="AlphaFoldDB" id="A0A445DS25"/>
<name>A0A445DS25_ARAHY</name>
<sequence>MANVKRINIQVCEYLSKFKQEQWFRSKFSKWPKVDNLTGNNCESFNSQLWNILTILEEFKFYIMKTIATNKDALMAYIKKLALRKDKLTIRKHNGLVMISTTNLKLKNDNIEIATIQKKNEKPENYVHHKLTIKLYDRIYQFHFNSILSQEYWEQHKEFSCLPLPYKRPIDRPTKKRAKNIIEQCFGSQYNAKKRYGQITCQTCNTVGHNSRICPERLTKIAIEMQDIDEEEVREQEASYTVYVADEEQLTQNYPQTQPKESTINNGTTITIAPSLNTDTILTVSNLVTVATGSKTASQVTTRPTILTTIRRGRPTFVRGNLISARGRGSTFWKRVATTLTIPPTPIQYAVATPPLEKLSITLFFIRRLLGAHRFYFKI</sequence>
<organism evidence="1 2">
    <name type="scientific">Arachis hypogaea</name>
    <name type="common">Peanut</name>
    <dbReference type="NCBI Taxonomy" id="3818"/>
    <lineage>
        <taxon>Eukaryota</taxon>
        <taxon>Viridiplantae</taxon>
        <taxon>Streptophyta</taxon>
        <taxon>Embryophyta</taxon>
        <taxon>Tracheophyta</taxon>
        <taxon>Spermatophyta</taxon>
        <taxon>Magnoliopsida</taxon>
        <taxon>eudicotyledons</taxon>
        <taxon>Gunneridae</taxon>
        <taxon>Pentapetalae</taxon>
        <taxon>rosids</taxon>
        <taxon>fabids</taxon>
        <taxon>Fabales</taxon>
        <taxon>Fabaceae</taxon>
        <taxon>Papilionoideae</taxon>
        <taxon>50 kb inversion clade</taxon>
        <taxon>dalbergioids sensu lato</taxon>
        <taxon>Dalbergieae</taxon>
        <taxon>Pterocarpus clade</taxon>
        <taxon>Arachis</taxon>
    </lineage>
</organism>
<protein>
    <submittedName>
        <fullName evidence="1">Uncharacterized protein</fullName>
    </submittedName>
</protein>
<gene>
    <name evidence="1" type="ORF">Ahy_A03g011845</name>
</gene>
<evidence type="ECO:0000313" key="2">
    <source>
        <dbReference type="Proteomes" id="UP000289738"/>
    </source>
</evidence>
<proteinExistence type="predicted"/>
<comment type="caution">
    <text evidence="1">The sequence shown here is derived from an EMBL/GenBank/DDBJ whole genome shotgun (WGS) entry which is preliminary data.</text>
</comment>
<evidence type="ECO:0000313" key="1">
    <source>
        <dbReference type="EMBL" id="RYR65921.1"/>
    </source>
</evidence>
<accession>A0A445DS25</accession>
<keyword evidence="2" id="KW-1185">Reference proteome</keyword>
<dbReference type="Proteomes" id="UP000289738">
    <property type="component" value="Chromosome A03"/>
</dbReference>
<reference evidence="1 2" key="1">
    <citation type="submission" date="2019-01" db="EMBL/GenBank/DDBJ databases">
        <title>Sequencing of cultivated peanut Arachis hypogaea provides insights into genome evolution and oil improvement.</title>
        <authorList>
            <person name="Chen X."/>
        </authorList>
    </citation>
    <scope>NUCLEOTIDE SEQUENCE [LARGE SCALE GENOMIC DNA]</scope>
    <source>
        <strain evidence="2">cv. Fuhuasheng</strain>
        <tissue evidence="1">Leaves</tissue>
    </source>
</reference>
<dbReference type="EMBL" id="SDMP01000003">
    <property type="protein sequence ID" value="RYR65921.1"/>
    <property type="molecule type" value="Genomic_DNA"/>
</dbReference>